<organism evidence="8 9">
    <name type="scientific">Coralloluteibacterium thermophilum</name>
    <dbReference type="NCBI Taxonomy" id="2707049"/>
    <lineage>
        <taxon>Bacteria</taxon>
        <taxon>Pseudomonadati</taxon>
        <taxon>Pseudomonadota</taxon>
        <taxon>Gammaproteobacteria</taxon>
        <taxon>Lysobacterales</taxon>
        <taxon>Lysobacteraceae</taxon>
        <taxon>Coralloluteibacterium</taxon>
    </lineage>
</organism>
<reference evidence="9" key="1">
    <citation type="journal article" date="2019" name="Int. J. Syst. Evol. Microbiol.">
        <title>The Global Catalogue of Microorganisms (GCM) 10K type strain sequencing project: providing services to taxonomists for standard genome sequencing and annotation.</title>
        <authorList>
            <consortium name="The Broad Institute Genomics Platform"/>
            <consortium name="The Broad Institute Genome Sequencing Center for Infectious Disease"/>
            <person name="Wu L."/>
            <person name="Ma J."/>
        </authorList>
    </citation>
    <scope>NUCLEOTIDE SEQUENCE [LARGE SCALE GENOMIC DNA]</scope>
    <source>
        <strain evidence="9">CGMCC 1.13574</strain>
    </source>
</reference>
<comment type="similarity">
    <text evidence="2">Belongs to the UPF0410 family.</text>
</comment>
<accession>A0ABV9NL72</accession>
<evidence type="ECO:0000256" key="3">
    <source>
        <dbReference type="ARBA" id="ARBA00022475"/>
    </source>
</evidence>
<dbReference type="PANTHER" id="PTHR33884">
    <property type="entry name" value="UPF0410 PROTEIN YMGE"/>
    <property type="match status" value="1"/>
</dbReference>
<keyword evidence="5 7" id="KW-1133">Transmembrane helix</keyword>
<keyword evidence="4 7" id="KW-0812">Transmembrane</keyword>
<proteinExistence type="inferred from homology"/>
<keyword evidence="9" id="KW-1185">Reference proteome</keyword>
<protein>
    <submittedName>
        <fullName evidence="8">GlsB/YeaQ/YmgE family stress response membrane protein</fullName>
    </submittedName>
</protein>
<evidence type="ECO:0000256" key="6">
    <source>
        <dbReference type="ARBA" id="ARBA00023136"/>
    </source>
</evidence>
<gene>
    <name evidence="8" type="ORF">ACFO3Q_06595</name>
</gene>
<evidence type="ECO:0000256" key="5">
    <source>
        <dbReference type="ARBA" id="ARBA00022989"/>
    </source>
</evidence>
<keyword evidence="6 7" id="KW-0472">Membrane</keyword>
<evidence type="ECO:0000313" key="9">
    <source>
        <dbReference type="Proteomes" id="UP001595892"/>
    </source>
</evidence>
<name>A0ABV9NL72_9GAMM</name>
<evidence type="ECO:0000256" key="4">
    <source>
        <dbReference type="ARBA" id="ARBA00022692"/>
    </source>
</evidence>
<dbReference type="RefSeq" id="WP_377003850.1">
    <property type="nucleotide sequence ID" value="NZ_JBHSGG010000017.1"/>
</dbReference>
<dbReference type="Proteomes" id="UP001595892">
    <property type="component" value="Unassembled WGS sequence"/>
</dbReference>
<dbReference type="PANTHER" id="PTHR33884:SF7">
    <property type="entry name" value="BSL8023 PROTEIN"/>
    <property type="match status" value="1"/>
</dbReference>
<keyword evidence="3" id="KW-1003">Cell membrane</keyword>
<evidence type="ECO:0000256" key="7">
    <source>
        <dbReference type="SAM" id="Phobius"/>
    </source>
</evidence>
<dbReference type="EMBL" id="JBHSGG010000017">
    <property type="protein sequence ID" value="MFC4727838.1"/>
    <property type="molecule type" value="Genomic_DNA"/>
</dbReference>
<evidence type="ECO:0000256" key="1">
    <source>
        <dbReference type="ARBA" id="ARBA00004651"/>
    </source>
</evidence>
<feature type="transmembrane region" description="Helical" evidence="7">
    <location>
        <begin position="65"/>
        <end position="85"/>
    </location>
</feature>
<dbReference type="Pfam" id="PF04226">
    <property type="entry name" value="Transgly_assoc"/>
    <property type="match status" value="1"/>
</dbReference>
<feature type="transmembrane region" description="Helical" evidence="7">
    <location>
        <begin position="6"/>
        <end position="24"/>
    </location>
</feature>
<feature type="transmembrane region" description="Helical" evidence="7">
    <location>
        <begin position="36"/>
        <end position="59"/>
    </location>
</feature>
<comment type="caution">
    <text evidence="8">The sequence shown here is derived from an EMBL/GenBank/DDBJ whole genome shotgun (WGS) entry which is preliminary data.</text>
</comment>
<evidence type="ECO:0000313" key="8">
    <source>
        <dbReference type="EMBL" id="MFC4727838.1"/>
    </source>
</evidence>
<evidence type="ECO:0000256" key="2">
    <source>
        <dbReference type="ARBA" id="ARBA00011006"/>
    </source>
</evidence>
<dbReference type="InterPro" id="IPR007341">
    <property type="entry name" value="Transgly_assoc"/>
</dbReference>
<comment type="subcellular location">
    <subcellularLocation>
        <location evidence="1">Cell membrane</location>
        <topology evidence="1">Multi-pass membrane protein</topology>
    </subcellularLocation>
</comment>
<sequence length="91" mass="9567">MQGIFGSDSILYIILIGFIAGLVARALKPGKDAMGWIMTIVLGIVGALAATFIGRAIGWYGPDEAAGFIAAVIGAIVLLVLWGMFSGRKRR</sequence>